<proteinExistence type="predicted"/>
<dbReference type="RefSeq" id="WP_313831154.1">
    <property type="nucleotide sequence ID" value="NZ_JAQOUE010000001.1"/>
</dbReference>
<comment type="caution">
    <text evidence="1">The sequence shown here is derived from an EMBL/GenBank/DDBJ whole genome shotgun (WGS) entry which is preliminary data.</text>
</comment>
<keyword evidence="2" id="KW-1185">Reference proteome</keyword>
<organism evidence="1 2">
    <name type="scientific">Candidatus Nitronereus thalassa</name>
    <dbReference type="NCBI Taxonomy" id="3020898"/>
    <lineage>
        <taxon>Bacteria</taxon>
        <taxon>Pseudomonadati</taxon>
        <taxon>Nitrospirota</taxon>
        <taxon>Nitrospiria</taxon>
        <taxon>Nitrospirales</taxon>
        <taxon>Nitrospiraceae</taxon>
        <taxon>Candidatus Nitronereus</taxon>
    </lineage>
</organism>
<protein>
    <submittedName>
        <fullName evidence="1">Uncharacterized protein</fullName>
    </submittedName>
</protein>
<accession>A0ABU3K326</accession>
<dbReference type="Proteomes" id="UP001250932">
    <property type="component" value="Unassembled WGS sequence"/>
</dbReference>
<reference evidence="1 2" key="1">
    <citation type="journal article" date="2023" name="ISME J.">
        <title>Cultivation and genomic characterization of novel and ubiquitous marine nitrite-oxidizing bacteria from the Nitrospirales.</title>
        <authorList>
            <person name="Mueller A.J."/>
            <person name="Daebeler A."/>
            <person name="Herbold C.W."/>
            <person name="Kirkegaard R.H."/>
            <person name="Daims H."/>
        </authorList>
    </citation>
    <scope>NUCLEOTIDE SEQUENCE [LARGE SCALE GENOMIC DNA]</scope>
    <source>
        <strain evidence="1 2">EB</strain>
    </source>
</reference>
<sequence length="78" mass="8566">MKHSIGFIIIVTGYLTMTACNLPTIQTSWSKPGAQPGEFERDQAECEVDQGITGLGGQAGFDVCMKRKGWFLIEEQAQ</sequence>
<name>A0ABU3K326_9BACT</name>
<evidence type="ECO:0000313" key="2">
    <source>
        <dbReference type="Proteomes" id="UP001250932"/>
    </source>
</evidence>
<dbReference type="EMBL" id="JAQOUE010000001">
    <property type="protein sequence ID" value="MDT7040795.1"/>
    <property type="molecule type" value="Genomic_DNA"/>
</dbReference>
<gene>
    <name evidence="1" type="ORF">PPG34_00435</name>
</gene>
<dbReference type="PROSITE" id="PS51257">
    <property type="entry name" value="PROKAR_LIPOPROTEIN"/>
    <property type="match status" value="1"/>
</dbReference>
<evidence type="ECO:0000313" key="1">
    <source>
        <dbReference type="EMBL" id="MDT7040795.1"/>
    </source>
</evidence>